<evidence type="ECO:0000313" key="1">
    <source>
        <dbReference type="EMBL" id="TFD51564.1"/>
    </source>
</evidence>
<dbReference type="EMBL" id="SOHE01000036">
    <property type="protein sequence ID" value="TFD51564.1"/>
    <property type="molecule type" value="Genomic_DNA"/>
</dbReference>
<comment type="caution">
    <text evidence="1">The sequence shown here is derived from an EMBL/GenBank/DDBJ whole genome shotgun (WGS) entry which is preliminary data.</text>
</comment>
<accession>A0A4R9A445</accession>
<organism evidence="1 2">
    <name type="scientific">Cryobacterium frigoriphilum</name>
    <dbReference type="NCBI Taxonomy" id="1259150"/>
    <lineage>
        <taxon>Bacteria</taxon>
        <taxon>Bacillati</taxon>
        <taxon>Actinomycetota</taxon>
        <taxon>Actinomycetes</taxon>
        <taxon>Micrococcales</taxon>
        <taxon>Microbacteriaceae</taxon>
        <taxon>Cryobacterium</taxon>
    </lineage>
</organism>
<protein>
    <submittedName>
        <fullName evidence="1">Uncharacterized protein</fullName>
    </submittedName>
</protein>
<dbReference type="Proteomes" id="UP000297447">
    <property type="component" value="Unassembled WGS sequence"/>
</dbReference>
<reference evidence="1 2" key="1">
    <citation type="submission" date="2019-03" db="EMBL/GenBank/DDBJ databases">
        <title>Genomics of glacier-inhabiting Cryobacterium strains.</title>
        <authorList>
            <person name="Liu Q."/>
            <person name="Xin Y.-H."/>
        </authorList>
    </citation>
    <scope>NUCLEOTIDE SEQUENCE [LARGE SCALE GENOMIC DNA]</scope>
    <source>
        <strain evidence="1 2">Hh14</strain>
    </source>
</reference>
<gene>
    <name evidence="1" type="ORF">E3T55_07545</name>
</gene>
<evidence type="ECO:0000313" key="2">
    <source>
        <dbReference type="Proteomes" id="UP000297447"/>
    </source>
</evidence>
<proteinExistence type="predicted"/>
<dbReference type="OrthoDB" id="4981253at2"/>
<sequence>MNQNSARHAESPSCPVCGHPMSEHTIDHSTRNTILNCPVPQRDGWDRDAYQPVNEFGMVIHHE</sequence>
<keyword evidence="2" id="KW-1185">Reference proteome</keyword>
<name>A0A4R9A445_9MICO</name>
<dbReference type="AlphaFoldDB" id="A0A4R9A445"/>